<protein>
    <recommendedName>
        <fullName evidence="3">Lipoprotein</fullName>
    </recommendedName>
</protein>
<accession>A0A7W4J7P8</accession>
<evidence type="ECO:0000313" key="1">
    <source>
        <dbReference type="EMBL" id="MBB2176149.1"/>
    </source>
</evidence>
<dbReference type="Proteomes" id="UP000561066">
    <property type="component" value="Unassembled WGS sequence"/>
</dbReference>
<name>A0A7W4J7P8_9PROT</name>
<dbReference type="AlphaFoldDB" id="A0A7W4J7P8"/>
<sequence length="161" mass="16932">MPSVNRSLVALLGGLTIGLCGCAGPAGPVFGDWYGYLPLPAPQARVAVELVLDGPPTARQGGFRLHMQTMWMVGAADNVSDYLTGTWSAHPVTIDGVACRRIDLSGLDSSPHHAMLVSHYIELPNGVLVPATADGRPDLTPGGLDYRLAPRPRGSFGYGRA</sequence>
<evidence type="ECO:0000313" key="2">
    <source>
        <dbReference type="Proteomes" id="UP000561066"/>
    </source>
</evidence>
<reference evidence="1 2" key="1">
    <citation type="submission" date="2020-04" db="EMBL/GenBank/DDBJ databases">
        <title>Description of novel Gluconacetobacter.</title>
        <authorList>
            <person name="Sombolestani A."/>
        </authorList>
    </citation>
    <scope>NUCLEOTIDE SEQUENCE [LARGE SCALE GENOMIC DNA]</scope>
    <source>
        <strain evidence="1 2">LMG 21312</strain>
    </source>
</reference>
<dbReference type="RefSeq" id="WP_182943503.1">
    <property type="nucleotide sequence ID" value="NZ_JABEQH010000011.1"/>
</dbReference>
<gene>
    <name evidence="1" type="ORF">HLH21_09425</name>
</gene>
<organism evidence="1 2">
    <name type="scientific">Gluconacetobacter johannae</name>
    <dbReference type="NCBI Taxonomy" id="112140"/>
    <lineage>
        <taxon>Bacteria</taxon>
        <taxon>Pseudomonadati</taxon>
        <taxon>Pseudomonadota</taxon>
        <taxon>Alphaproteobacteria</taxon>
        <taxon>Acetobacterales</taxon>
        <taxon>Acetobacteraceae</taxon>
        <taxon>Gluconacetobacter</taxon>
    </lineage>
</organism>
<comment type="caution">
    <text evidence="1">The sequence shown here is derived from an EMBL/GenBank/DDBJ whole genome shotgun (WGS) entry which is preliminary data.</text>
</comment>
<proteinExistence type="predicted"/>
<evidence type="ECO:0008006" key="3">
    <source>
        <dbReference type="Google" id="ProtNLM"/>
    </source>
</evidence>
<keyword evidence="2" id="KW-1185">Reference proteome</keyword>
<dbReference type="PROSITE" id="PS51257">
    <property type="entry name" value="PROKAR_LIPOPROTEIN"/>
    <property type="match status" value="1"/>
</dbReference>
<dbReference type="EMBL" id="JABEQH010000011">
    <property type="protein sequence ID" value="MBB2176149.1"/>
    <property type="molecule type" value="Genomic_DNA"/>
</dbReference>